<dbReference type="PROSITE" id="PS01196">
    <property type="entry name" value="PEPT_TRNA_HYDROL_2"/>
    <property type="match status" value="1"/>
</dbReference>
<evidence type="ECO:0000256" key="3">
    <source>
        <dbReference type="ARBA" id="ARBA00022801"/>
    </source>
</evidence>
<evidence type="ECO:0000256" key="5">
    <source>
        <dbReference type="ARBA" id="ARBA00038063"/>
    </source>
</evidence>
<dbReference type="PANTHER" id="PTHR17224">
    <property type="entry name" value="PEPTIDYL-TRNA HYDROLASE"/>
    <property type="match status" value="1"/>
</dbReference>
<dbReference type="Proteomes" id="UP001610563">
    <property type="component" value="Unassembled WGS sequence"/>
</dbReference>
<evidence type="ECO:0000256" key="4">
    <source>
        <dbReference type="ARBA" id="ARBA00022884"/>
    </source>
</evidence>
<dbReference type="GO" id="GO:0016787">
    <property type="term" value="F:hydrolase activity"/>
    <property type="evidence" value="ECO:0007669"/>
    <property type="project" value="UniProtKB-KW"/>
</dbReference>
<keyword evidence="7" id="KW-1185">Reference proteome</keyword>
<dbReference type="SUPFAM" id="SSF53178">
    <property type="entry name" value="Peptidyl-tRNA hydrolase-like"/>
    <property type="match status" value="1"/>
</dbReference>
<dbReference type="InterPro" id="IPR018171">
    <property type="entry name" value="Pept_tRNA_hydro_CS"/>
</dbReference>
<dbReference type="Pfam" id="PF01195">
    <property type="entry name" value="Pept_tRNA_hydro"/>
    <property type="match status" value="1"/>
</dbReference>
<gene>
    <name evidence="6" type="ORF">BJX66DRAFT_281930</name>
</gene>
<proteinExistence type="inferred from homology"/>
<evidence type="ECO:0000256" key="1">
    <source>
        <dbReference type="ARBA" id="ARBA00013260"/>
    </source>
</evidence>
<dbReference type="EMBL" id="JBFTWV010000093">
    <property type="protein sequence ID" value="KAL2787641.1"/>
    <property type="molecule type" value="Genomic_DNA"/>
</dbReference>
<dbReference type="EC" id="3.1.1.29" evidence="1"/>
<evidence type="ECO:0000256" key="2">
    <source>
        <dbReference type="ARBA" id="ARBA00022555"/>
    </source>
</evidence>
<protein>
    <recommendedName>
        <fullName evidence="1">peptidyl-tRNA hydrolase</fullName>
        <ecNumber evidence="1">3.1.1.29</ecNumber>
    </recommendedName>
</protein>
<keyword evidence="4" id="KW-0694">RNA-binding</keyword>
<dbReference type="PANTHER" id="PTHR17224:SF1">
    <property type="entry name" value="PEPTIDYL-TRNA HYDROLASE"/>
    <property type="match status" value="1"/>
</dbReference>
<dbReference type="InterPro" id="IPR036416">
    <property type="entry name" value="Pept_tRNA_hydro_sf"/>
</dbReference>
<keyword evidence="3 6" id="KW-0378">Hydrolase</keyword>
<evidence type="ECO:0000313" key="6">
    <source>
        <dbReference type="EMBL" id="KAL2787641.1"/>
    </source>
</evidence>
<reference evidence="6 7" key="1">
    <citation type="submission" date="2024-07" db="EMBL/GenBank/DDBJ databases">
        <title>Section-level genome sequencing and comparative genomics of Aspergillus sections Usti and Cavernicolus.</title>
        <authorList>
            <consortium name="Lawrence Berkeley National Laboratory"/>
            <person name="Nybo J.L."/>
            <person name="Vesth T.C."/>
            <person name="Theobald S."/>
            <person name="Frisvad J.C."/>
            <person name="Larsen T.O."/>
            <person name="Kjaerboelling I."/>
            <person name="Rothschild-Mancinelli K."/>
            <person name="Lyhne E.K."/>
            <person name="Kogle M.E."/>
            <person name="Barry K."/>
            <person name="Clum A."/>
            <person name="Na H."/>
            <person name="Ledsgaard L."/>
            <person name="Lin J."/>
            <person name="Lipzen A."/>
            <person name="Kuo A."/>
            <person name="Riley R."/>
            <person name="Mondo S."/>
            <person name="Labutti K."/>
            <person name="Haridas S."/>
            <person name="Pangalinan J."/>
            <person name="Salamov A.A."/>
            <person name="Simmons B.A."/>
            <person name="Magnuson J.K."/>
            <person name="Chen J."/>
            <person name="Drula E."/>
            <person name="Henrissat B."/>
            <person name="Wiebenga A."/>
            <person name="Lubbers R.J."/>
            <person name="Gomes A.C."/>
            <person name="Makela M.R."/>
            <person name="Stajich J."/>
            <person name="Grigoriev I.V."/>
            <person name="Mortensen U.H."/>
            <person name="De Vries R.P."/>
            <person name="Baker S.E."/>
            <person name="Andersen M.R."/>
        </authorList>
    </citation>
    <scope>NUCLEOTIDE SEQUENCE [LARGE SCALE GENOMIC DNA]</scope>
    <source>
        <strain evidence="6 7">CBS 209.92</strain>
    </source>
</reference>
<dbReference type="InterPro" id="IPR001328">
    <property type="entry name" value="Pept_tRNA_hydro"/>
</dbReference>
<comment type="caution">
    <text evidence="6">The sequence shown here is derived from an EMBL/GenBank/DDBJ whole genome shotgun (WGS) entry which is preliminary data.</text>
</comment>
<comment type="similarity">
    <text evidence="5">Belongs to the PTH family.</text>
</comment>
<dbReference type="Gene3D" id="3.40.50.1470">
    <property type="entry name" value="Peptidyl-tRNA hydrolase"/>
    <property type="match status" value="1"/>
</dbReference>
<keyword evidence="2" id="KW-0820">tRNA-binding</keyword>
<organism evidence="6 7">
    <name type="scientific">Aspergillus keveii</name>
    <dbReference type="NCBI Taxonomy" id="714993"/>
    <lineage>
        <taxon>Eukaryota</taxon>
        <taxon>Fungi</taxon>
        <taxon>Dikarya</taxon>
        <taxon>Ascomycota</taxon>
        <taxon>Pezizomycotina</taxon>
        <taxon>Eurotiomycetes</taxon>
        <taxon>Eurotiomycetidae</taxon>
        <taxon>Eurotiales</taxon>
        <taxon>Aspergillaceae</taxon>
        <taxon>Aspergillus</taxon>
        <taxon>Aspergillus subgen. Nidulantes</taxon>
    </lineage>
</organism>
<accession>A0ABR4FWI4</accession>
<name>A0ABR4FWI4_9EURO</name>
<sequence>MEMAAREPFRSLFIASIGNPGRLRSTRHSAGHILLDAIAPLLRSELPPVYKTWYSPSFMNESGVKLLRELETFKRLDHSGTKRSTLVILHDELEAPLGKIVVKHGGSEKASAKGHNGLKDIFKRLGNKKVYPQPSSFTGSVGNPALSILRIGIGIGRPVSRSPQDVSDYVLKNMDVRELEAIKKAAGPVVQLLVEQAWGTEKENPTPRAQE</sequence>
<evidence type="ECO:0000313" key="7">
    <source>
        <dbReference type="Proteomes" id="UP001610563"/>
    </source>
</evidence>